<dbReference type="AlphaFoldDB" id="A0A1X2GW82"/>
<organism evidence="5 6">
    <name type="scientific">Hesseltinella vesiculosa</name>
    <dbReference type="NCBI Taxonomy" id="101127"/>
    <lineage>
        <taxon>Eukaryota</taxon>
        <taxon>Fungi</taxon>
        <taxon>Fungi incertae sedis</taxon>
        <taxon>Mucoromycota</taxon>
        <taxon>Mucoromycotina</taxon>
        <taxon>Mucoromycetes</taxon>
        <taxon>Mucorales</taxon>
        <taxon>Cunninghamellaceae</taxon>
        <taxon>Hesseltinella</taxon>
    </lineage>
</organism>
<reference evidence="5 6" key="1">
    <citation type="submission" date="2016-07" db="EMBL/GenBank/DDBJ databases">
        <title>Pervasive Adenine N6-methylation of Active Genes in Fungi.</title>
        <authorList>
            <consortium name="DOE Joint Genome Institute"/>
            <person name="Mondo S.J."/>
            <person name="Dannebaum R.O."/>
            <person name="Kuo R.C."/>
            <person name="Labutti K."/>
            <person name="Haridas S."/>
            <person name="Kuo A."/>
            <person name="Salamov A."/>
            <person name="Ahrendt S.R."/>
            <person name="Lipzen A."/>
            <person name="Sullivan W."/>
            <person name="Andreopoulos W.B."/>
            <person name="Clum A."/>
            <person name="Lindquist E."/>
            <person name="Daum C."/>
            <person name="Ramamoorthy G.K."/>
            <person name="Gryganskyi A."/>
            <person name="Culley D."/>
            <person name="Magnuson J.K."/>
            <person name="James T.Y."/>
            <person name="O'Malley M.A."/>
            <person name="Stajich J.E."/>
            <person name="Spatafora J.W."/>
            <person name="Visel A."/>
            <person name="Grigoriev I.V."/>
        </authorList>
    </citation>
    <scope>NUCLEOTIDE SEQUENCE [LARGE SCALE GENOMIC DNA]</scope>
    <source>
        <strain evidence="5 6">NRRL 3301</strain>
    </source>
</reference>
<dbReference type="Proteomes" id="UP000242146">
    <property type="component" value="Unassembled WGS sequence"/>
</dbReference>
<dbReference type="PANTHER" id="PTHR48037">
    <property type="entry name" value="ATPASE E1"/>
    <property type="match status" value="1"/>
</dbReference>
<dbReference type="InterPro" id="IPR012677">
    <property type="entry name" value="Nucleotide-bd_a/b_plait_sf"/>
</dbReference>
<dbReference type="OrthoDB" id="407442at2759"/>
<dbReference type="CDD" id="cd12347">
    <property type="entry name" value="RRM_PPIE"/>
    <property type="match status" value="1"/>
</dbReference>
<evidence type="ECO:0000313" key="6">
    <source>
        <dbReference type="Proteomes" id="UP000242146"/>
    </source>
</evidence>
<evidence type="ECO:0000259" key="4">
    <source>
        <dbReference type="PROSITE" id="PS50102"/>
    </source>
</evidence>
<proteinExistence type="predicted"/>
<dbReference type="InterPro" id="IPR000504">
    <property type="entry name" value="RRM_dom"/>
</dbReference>
<keyword evidence="6" id="KW-1185">Reference proteome</keyword>
<name>A0A1X2GW82_9FUNG</name>
<comment type="caution">
    <text evidence="5">The sequence shown here is derived from an EMBL/GenBank/DDBJ whole genome shotgun (WGS) entry which is preliminary data.</text>
</comment>
<evidence type="ECO:0000313" key="5">
    <source>
        <dbReference type="EMBL" id="ORX62294.1"/>
    </source>
</evidence>
<keyword evidence="1 2" id="KW-0694">RNA-binding</keyword>
<dbReference type="GO" id="GO:0003723">
    <property type="term" value="F:RNA binding"/>
    <property type="evidence" value="ECO:0007669"/>
    <property type="project" value="UniProtKB-UniRule"/>
</dbReference>
<protein>
    <submittedName>
        <fullName evidence="5">RNA-binding domain-containing protein</fullName>
    </submittedName>
</protein>
<accession>A0A1X2GW82</accession>
<dbReference type="STRING" id="101127.A0A1X2GW82"/>
<evidence type="ECO:0000256" key="2">
    <source>
        <dbReference type="PROSITE-ProRule" id="PRU00176"/>
    </source>
</evidence>
<evidence type="ECO:0000256" key="3">
    <source>
        <dbReference type="SAM" id="MobiDB-lite"/>
    </source>
</evidence>
<gene>
    <name evidence="5" type="ORF">DM01DRAFT_1403967</name>
</gene>
<evidence type="ECO:0000256" key="1">
    <source>
        <dbReference type="ARBA" id="ARBA00022884"/>
    </source>
</evidence>
<dbReference type="PROSITE" id="PS50102">
    <property type="entry name" value="RRM"/>
    <property type="match status" value="1"/>
</dbReference>
<dbReference type="InterPro" id="IPR035979">
    <property type="entry name" value="RBD_domain_sf"/>
</dbReference>
<sequence length="131" mass="14579">MADKKNILYVGGLDEQVTQEMLHAAFIPFGDLVSVELALDHGAKAQHKGFGFVHFEEIQDALAAQDNMHLSELLGRTIKVTAAKPSKLMAGSNRAIWDDDEYKREHLDLPEPGVQPTDEPEHEQNDDQDTS</sequence>
<dbReference type="SMART" id="SM00360">
    <property type="entry name" value="RRM"/>
    <property type="match status" value="1"/>
</dbReference>
<feature type="domain" description="RRM" evidence="4">
    <location>
        <begin position="6"/>
        <end position="85"/>
    </location>
</feature>
<dbReference type="EMBL" id="MCGT01000002">
    <property type="protein sequence ID" value="ORX62294.1"/>
    <property type="molecule type" value="Genomic_DNA"/>
</dbReference>
<dbReference type="PANTHER" id="PTHR48037:SF1">
    <property type="entry name" value="RRM DOMAIN-CONTAINING PROTEIN"/>
    <property type="match status" value="1"/>
</dbReference>
<dbReference type="SUPFAM" id="SSF54928">
    <property type="entry name" value="RNA-binding domain, RBD"/>
    <property type="match status" value="1"/>
</dbReference>
<feature type="compositionally biased region" description="Acidic residues" evidence="3">
    <location>
        <begin position="118"/>
        <end position="131"/>
    </location>
</feature>
<feature type="region of interest" description="Disordered" evidence="3">
    <location>
        <begin position="101"/>
        <end position="131"/>
    </location>
</feature>
<dbReference type="Gene3D" id="3.30.70.330">
    <property type="match status" value="1"/>
</dbReference>
<dbReference type="Pfam" id="PF00076">
    <property type="entry name" value="RRM_1"/>
    <property type="match status" value="1"/>
</dbReference>
<dbReference type="InterPro" id="IPR034168">
    <property type="entry name" value="PPIE_RRM"/>
</dbReference>